<dbReference type="InParanoid" id="A0A0H2RWE1"/>
<dbReference type="AlphaFoldDB" id="A0A0H2RWE1"/>
<protein>
    <submittedName>
        <fullName evidence="2">Uncharacterized protein</fullName>
    </submittedName>
</protein>
<reference evidence="2 3" key="1">
    <citation type="submission" date="2015-04" db="EMBL/GenBank/DDBJ databases">
        <title>Complete genome sequence of Schizopora paradoxa KUC8140, a cosmopolitan wood degrader in East Asia.</title>
        <authorList>
            <consortium name="DOE Joint Genome Institute"/>
            <person name="Min B."/>
            <person name="Park H."/>
            <person name="Jang Y."/>
            <person name="Kim J.-J."/>
            <person name="Kim K.H."/>
            <person name="Pangilinan J."/>
            <person name="Lipzen A."/>
            <person name="Riley R."/>
            <person name="Grigoriev I.V."/>
            <person name="Spatafora J.W."/>
            <person name="Choi I.-G."/>
        </authorList>
    </citation>
    <scope>NUCLEOTIDE SEQUENCE [LARGE SCALE GENOMIC DNA]</scope>
    <source>
        <strain evidence="2 3">KUC8140</strain>
    </source>
</reference>
<evidence type="ECO:0000313" key="2">
    <source>
        <dbReference type="EMBL" id="KLO16370.1"/>
    </source>
</evidence>
<feature type="transmembrane region" description="Helical" evidence="1">
    <location>
        <begin position="12"/>
        <end position="30"/>
    </location>
</feature>
<dbReference type="Proteomes" id="UP000053477">
    <property type="component" value="Unassembled WGS sequence"/>
</dbReference>
<evidence type="ECO:0000313" key="3">
    <source>
        <dbReference type="Proteomes" id="UP000053477"/>
    </source>
</evidence>
<dbReference type="EMBL" id="KQ085917">
    <property type="protein sequence ID" value="KLO16370.1"/>
    <property type="molecule type" value="Genomic_DNA"/>
</dbReference>
<feature type="transmembrane region" description="Helical" evidence="1">
    <location>
        <begin position="42"/>
        <end position="62"/>
    </location>
</feature>
<evidence type="ECO:0000256" key="1">
    <source>
        <dbReference type="SAM" id="Phobius"/>
    </source>
</evidence>
<keyword evidence="1" id="KW-0472">Membrane</keyword>
<gene>
    <name evidence="2" type="ORF">SCHPADRAFT_901603</name>
</gene>
<accession>A0A0H2RWE1</accession>
<organism evidence="2 3">
    <name type="scientific">Schizopora paradoxa</name>
    <dbReference type="NCBI Taxonomy" id="27342"/>
    <lineage>
        <taxon>Eukaryota</taxon>
        <taxon>Fungi</taxon>
        <taxon>Dikarya</taxon>
        <taxon>Basidiomycota</taxon>
        <taxon>Agaricomycotina</taxon>
        <taxon>Agaricomycetes</taxon>
        <taxon>Hymenochaetales</taxon>
        <taxon>Schizoporaceae</taxon>
        <taxon>Schizopora</taxon>
    </lineage>
</organism>
<proteinExistence type="predicted"/>
<keyword evidence="1" id="KW-1133">Transmembrane helix</keyword>
<keyword evidence="1" id="KW-0812">Transmembrane</keyword>
<keyword evidence="3" id="KW-1185">Reference proteome</keyword>
<name>A0A0H2RWE1_9AGAM</name>
<sequence>MAHPSQLPSFHLLALFAGLESTFSLLFHGAGLQRVGCRPSRLTFTFTVYLPFFLICLLSILLQTV</sequence>